<organism evidence="2">
    <name type="scientific">uncultured Caudovirales phage</name>
    <dbReference type="NCBI Taxonomy" id="2100421"/>
    <lineage>
        <taxon>Viruses</taxon>
        <taxon>Duplodnaviria</taxon>
        <taxon>Heunggongvirae</taxon>
        <taxon>Uroviricota</taxon>
        <taxon>Caudoviricetes</taxon>
        <taxon>Peduoviridae</taxon>
        <taxon>Maltschvirus</taxon>
        <taxon>Maltschvirus maltsch</taxon>
    </lineage>
</organism>
<keyword evidence="1" id="KW-0472">Membrane</keyword>
<feature type="transmembrane region" description="Helical" evidence="1">
    <location>
        <begin position="46"/>
        <end position="69"/>
    </location>
</feature>
<keyword evidence="1" id="KW-0812">Transmembrane</keyword>
<reference evidence="2" key="1">
    <citation type="submission" date="2020-04" db="EMBL/GenBank/DDBJ databases">
        <authorList>
            <person name="Chiriac C."/>
            <person name="Salcher M."/>
            <person name="Ghai R."/>
            <person name="Kavagutti S V."/>
        </authorList>
    </citation>
    <scope>NUCLEOTIDE SEQUENCE</scope>
</reference>
<keyword evidence="1" id="KW-1133">Transmembrane helix</keyword>
<proteinExistence type="predicted"/>
<name>A0A6J5M0S9_9CAUD</name>
<evidence type="ECO:0000313" key="2">
    <source>
        <dbReference type="EMBL" id="CAB4140515.1"/>
    </source>
</evidence>
<protein>
    <submittedName>
        <fullName evidence="2">Uncharacterized protein</fullName>
    </submittedName>
</protein>
<sequence length="70" mass="7951">MNEELYIALGRLEGKVDALLNLQRMQEEQIKNHDDRLRKLEDHKHYVIGVATVIGALVSLAVTLASRLIK</sequence>
<gene>
    <name evidence="2" type="ORF">UFOVP403_32</name>
</gene>
<dbReference type="EMBL" id="LR796375">
    <property type="protein sequence ID" value="CAB4140515.1"/>
    <property type="molecule type" value="Genomic_DNA"/>
</dbReference>
<accession>A0A6J5M0S9</accession>
<evidence type="ECO:0000256" key="1">
    <source>
        <dbReference type="SAM" id="Phobius"/>
    </source>
</evidence>